<sequence>MAALGLRKDEGVGLAVAVALHLAVLGAILFSPRSNDVVKPPERIAVTISDQVGMTSTAPDPGKAAPDAGPEQGEPAPPAAAAPPEPAPAPVADPEPAPAPAPAPRVTEKPRPEPAPKPEPRPTPKAVPKPAPKPQPKSTPKPVPKPKPKPAPKPSPSRKTSAIDDIVSKKTTAKPAAKPATKPSAAKPVAKPAAKPASGSSGASASKATAAPKKAGSSAFDDAFKNGTPGATATRQTGTPAAQIGAQARSALGAAINRQLKPHWQAPQGADVELLVTKVRFRLNRDGSLAGAPQVVSTTGQNATNQAQVTRHQEQAVRAVRLAAPFSLPDDLYEGWKVVTTNFDRRLSQ</sequence>
<keyword evidence="2" id="KW-1133">Transmembrane helix</keyword>
<organism evidence="3 4">
    <name type="scientific">Novosphingobium panipatense</name>
    <dbReference type="NCBI Taxonomy" id="428991"/>
    <lineage>
        <taxon>Bacteria</taxon>
        <taxon>Pseudomonadati</taxon>
        <taxon>Pseudomonadota</taxon>
        <taxon>Alphaproteobacteria</taxon>
        <taxon>Sphingomonadales</taxon>
        <taxon>Sphingomonadaceae</taxon>
        <taxon>Novosphingobium</taxon>
    </lineage>
</organism>
<feature type="compositionally biased region" description="Basic and acidic residues" evidence="1">
    <location>
        <begin position="106"/>
        <end position="122"/>
    </location>
</feature>
<evidence type="ECO:0000256" key="1">
    <source>
        <dbReference type="SAM" id="MobiDB-lite"/>
    </source>
</evidence>
<feature type="compositionally biased region" description="Pro residues" evidence="1">
    <location>
        <begin position="123"/>
        <end position="143"/>
    </location>
</feature>
<keyword evidence="2" id="KW-0472">Membrane</keyword>
<protein>
    <submittedName>
        <fullName evidence="3">Cell division and transport-associated protein TolA</fullName>
    </submittedName>
</protein>
<gene>
    <name evidence="3" type="ORF">SAMN06296065_103347</name>
</gene>
<dbReference type="Proteomes" id="UP001157910">
    <property type="component" value="Unassembled WGS sequence"/>
</dbReference>
<keyword evidence="2" id="KW-0812">Transmembrane</keyword>
<feature type="compositionally biased region" description="Polar residues" evidence="1">
    <location>
        <begin position="229"/>
        <end position="240"/>
    </location>
</feature>
<feature type="transmembrane region" description="Helical" evidence="2">
    <location>
        <begin position="12"/>
        <end position="30"/>
    </location>
</feature>
<feature type="compositionally biased region" description="Low complexity" evidence="1">
    <location>
        <begin position="58"/>
        <end position="74"/>
    </location>
</feature>
<evidence type="ECO:0000313" key="3">
    <source>
        <dbReference type="EMBL" id="SMP61887.1"/>
    </source>
</evidence>
<evidence type="ECO:0000313" key="4">
    <source>
        <dbReference type="Proteomes" id="UP001157910"/>
    </source>
</evidence>
<dbReference type="EMBL" id="FXUI01000003">
    <property type="protein sequence ID" value="SMP61887.1"/>
    <property type="molecule type" value="Genomic_DNA"/>
</dbReference>
<feature type="compositionally biased region" description="Polar residues" evidence="1">
    <location>
        <begin position="48"/>
        <end position="57"/>
    </location>
</feature>
<feature type="region of interest" description="Disordered" evidence="1">
    <location>
        <begin position="48"/>
        <end position="246"/>
    </location>
</feature>
<proteinExistence type="predicted"/>
<dbReference type="GO" id="GO:0051301">
    <property type="term" value="P:cell division"/>
    <property type="evidence" value="ECO:0007669"/>
    <property type="project" value="UniProtKB-KW"/>
</dbReference>
<evidence type="ECO:0000256" key="2">
    <source>
        <dbReference type="SAM" id="Phobius"/>
    </source>
</evidence>
<keyword evidence="4" id="KW-1185">Reference proteome</keyword>
<keyword evidence="3" id="KW-0132">Cell division</keyword>
<reference evidence="3 4" key="1">
    <citation type="submission" date="2017-05" db="EMBL/GenBank/DDBJ databases">
        <authorList>
            <person name="Varghese N."/>
            <person name="Submissions S."/>
        </authorList>
    </citation>
    <scope>NUCLEOTIDE SEQUENCE [LARGE SCALE GENOMIC DNA]</scope>
    <source>
        <strain evidence="3 4">SM16</strain>
    </source>
</reference>
<name>A0ABY1Q761_9SPHN</name>
<feature type="compositionally biased region" description="Low complexity" evidence="1">
    <location>
        <begin position="169"/>
        <end position="219"/>
    </location>
</feature>
<accession>A0ABY1Q761</accession>
<dbReference type="Gene3D" id="3.30.1150.10">
    <property type="match status" value="1"/>
</dbReference>
<keyword evidence="3" id="KW-0131">Cell cycle</keyword>
<comment type="caution">
    <text evidence="3">The sequence shown here is derived from an EMBL/GenBank/DDBJ whole genome shotgun (WGS) entry which is preliminary data.</text>
</comment>
<dbReference type="RefSeq" id="WP_283405733.1">
    <property type="nucleotide sequence ID" value="NZ_FXUI01000003.1"/>
</dbReference>
<feature type="compositionally biased region" description="Pro residues" evidence="1">
    <location>
        <begin position="75"/>
        <end position="103"/>
    </location>
</feature>